<dbReference type="EMBL" id="BBYQ01000041">
    <property type="protein sequence ID" value="GAP28703.1"/>
    <property type="molecule type" value="Genomic_DNA"/>
</dbReference>
<dbReference type="OrthoDB" id="4633749at2"/>
<evidence type="ECO:0000313" key="1">
    <source>
        <dbReference type="EMBL" id="GAP28703.1"/>
    </source>
</evidence>
<dbReference type="InterPro" id="IPR012349">
    <property type="entry name" value="Split_barrel_FMN-bd"/>
</dbReference>
<name>A0A0B8N498_9NOCA</name>
<dbReference type="SUPFAM" id="SSF50475">
    <property type="entry name" value="FMN-binding split barrel"/>
    <property type="match status" value="1"/>
</dbReference>
<dbReference type="GO" id="GO:0016491">
    <property type="term" value="F:oxidoreductase activity"/>
    <property type="evidence" value="ECO:0007669"/>
    <property type="project" value="InterPro"/>
</dbReference>
<protein>
    <submittedName>
        <fullName evidence="1">Nitroreductase</fullName>
    </submittedName>
</protein>
<dbReference type="InterPro" id="IPR004378">
    <property type="entry name" value="F420H2_quin_Rdtase"/>
</dbReference>
<comment type="caution">
    <text evidence="1">The sequence shown here is derived from an EMBL/GenBank/DDBJ whole genome shotgun (WGS) entry which is preliminary data.</text>
</comment>
<reference evidence="1 2" key="2">
    <citation type="journal article" date="2016" name="Genome Announc.">
        <title>Draft Genome Sequence of Erythromycin- and Oxytetracycline-Sensitive Nocardia seriolae Strain U-1 (NBRC 110359).</title>
        <authorList>
            <person name="Imajoh M."/>
            <person name="Sukeda M."/>
            <person name="Shimizu M."/>
            <person name="Yamane J."/>
            <person name="Ohnishi K."/>
            <person name="Oshima S."/>
        </authorList>
    </citation>
    <scope>NUCLEOTIDE SEQUENCE [LARGE SCALE GENOMIC DNA]</scope>
    <source>
        <strain evidence="1 2">U-1</strain>
    </source>
</reference>
<dbReference type="Proteomes" id="UP000037179">
    <property type="component" value="Unassembled WGS sequence"/>
</dbReference>
<gene>
    <name evidence="1" type="ORF">NSK11_contig00041-0014</name>
</gene>
<dbReference type="GeneID" id="93374779"/>
<evidence type="ECO:0000313" key="2">
    <source>
        <dbReference type="Proteomes" id="UP000037179"/>
    </source>
</evidence>
<organism evidence="1 2">
    <name type="scientific">Nocardia seriolae</name>
    <dbReference type="NCBI Taxonomy" id="37332"/>
    <lineage>
        <taxon>Bacteria</taxon>
        <taxon>Bacillati</taxon>
        <taxon>Actinomycetota</taxon>
        <taxon>Actinomycetes</taxon>
        <taxon>Mycobacteriales</taxon>
        <taxon>Nocardiaceae</taxon>
        <taxon>Nocardia</taxon>
    </lineage>
</organism>
<dbReference type="Gene3D" id="2.30.110.10">
    <property type="entry name" value="Electron Transport, Fmn-binding Protein, Chain A"/>
    <property type="match status" value="1"/>
</dbReference>
<reference evidence="2" key="1">
    <citation type="submission" date="2015-07" db="EMBL/GenBank/DDBJ databases">
        <title>Nocardia seriolae U-1 whole genome shotgun sequence.</title>
        <authorList>
            <person name="Imajoh M."/>
            <person name="Fukumoto Y."/>
            <person name="Sukeda M."/>
            <person name="Yamane J."/>
            <person name="Yamasaki K."/>
            <person name="Shimizu M."/>
            <person name="Ohnishi K."/>
            <person name="Oshima S."/>
        </authorList>
    </citation>
    <scope>NUCLEOTIDE SEQUENCE [LARGE SCALE GENOMIC DNA]</scope>
    <source>
        <strain evidence="2">U-1</strain>
    </source>
</reference>
<sequence length="130" mass="14653">MASRRDVQHAVVTGFQRRVGNPMLGRLSIQTLLETTGRVSGRPRITPIGGRRSGGSFWFVSEFGQRSQYIRNIEADNRVRLRIRGRWFTGTAHLMPEDDPVARLRGLPRTNSAAVRVVGTDLLTVRVDLR</sequence>
<keyword evidence="2" id="KW-1185">Reference proteome</keyword>
<dbReference type="AlphaFoldDB" id="A0A0B8N498"/>
<dbReference type="Pfam" id="PF04075">
    <property type="entry name" value="F420H2_quin_red"/>
    <property type="match status" value="1"/>
</dbReference>
<dbReference type="RefSeq" id="WP_033087987.1">
    <property type="nucleotide sequence ID" value="NZ_AP017900.1"/>
</dbReference>
<proteinExistence type="predicted"/>
<dbReference type="NCBIfam" id="TIGR00026">
    <property type="entry name" value="hi_GC_TIGR00026"/>
    <property type="match status" value="1"/>
</dbReference>
<accession>A0A0B8N498</accession>